<feature type="active site" evidence="1">
    <location>
        <position position="91"/>
    </location>
</feature>
<dbReference type="InterPro" id="IPR028131">
    <property type="entry name" value="VASH1"/>
</dbReference>
<organism evidence="2">
    <name type="scientific">Albugo laibachii Nc14</name>
    <dbReference type="NCBI Taxonomy" id="890382"/>
    <lineage>
        <taxon>Eukaryota</taxon>
        <taxon>Sar</taxon>
        <taxon>Stramenopiles</taxon>
        <taxon>Oomycota</taxon>
        <taxon>Peronosporomycetes</taxon>
        <taxon>Albuginales</taxon>
        <taxon>Albuginaceae</taxon>
        <taxon>Albugo</taxon>
    </lineage>
</organism>
<reference evidence="2" key="1">
    <citation type="journal article" date="2011" name="PLoS Biol.">
        <title>Gene gain and loss during evolution of obligate parasitism in the white rust pathogen of Arabidopsis thaliana.</title>
        <authorList>
            <person name="Kemen E."/>
            <person name="Gardiner A."/>
            <person name="Schultz-Larsen T."/>
            <person name="Kemen A.C."/>
            <person name="Balmuth A.L."/>
            <person name="Robert-Seilaniantz A."/>
            <person name="Bailey K."/>
            <person name="Holub E."/>
            <person name="Studholme D.J."/>
            <person name="Maclean D."/>
            <person name="Jones J.D."/>
        </authorList>
    </citation>
    <scope>NUCLEOTIDE SEQUENCE</scope>
</reference>
<gene>
    <name evidence="2" type="primary">AlNc14C95G5847</name>
    <name evidence="2" type="ORF">ALNC14_066290</name>
</gene>
<dbReference type="AlphaFoldDB" id="F0WGX1"/>
<evidence type="ECO:0000313" key="2">
    <source>
        <dbReference type="EMBL" id="CCA20486.1"/>
    </source>
</evidence>
<dbReference type="PANTHER" id="PTHR15750">
    <property type="entry name" value="VASOHIBIN-1-LIKE ISOFORM X2"/>
    <property type="match status" value="1"/>
</dbReference>
<name>F0WGX1_9STRA</name>
<dbReference type="PANTHER" id="PTHR15750:SF2">
    <property type="entry name" value="VASOHIBIN"/>
    <property type="match status" value="1"/>
</dbReference>
<sequence length="443" mass="49283">MVSVSNEEVSGAWEQVRSIGSALVAPTTPTPPILQSKQSIKAKLHTIQSYLNALEYNYTGTLYFDTNKNRSFKSIVGTAKAMINDALPIQCLEAVFLASYLTASLAKVDRFPVSFTSTTGEKSKHRHIVLVIRYYENQSANWGALGLSRSDQLMYKEATFSSLSSLLEDYKISFENVYHQLCKISIGLPLSHDIHSAEKVQWRMLNVHLDKTNWTQVARQIDLFARDAVNLVGYKKAQGSFPESFSCKYTLHVPDQVQMTSRKSSPTSKDCSLGPSEQELKQLDSNVEAYESVDDMPIAITPRELVFKNNAKVAEELLSSEVFLVNKTSHPYFVQVDTKSSQLCIVNHQDPMDPASTFTSRIRIAPNGMTVIAIRLQPTPMDAIPPPVCVGSGHRVNHLSSPTPNAINFQCIKSRTPQGEIPADFTPSSNSEGITQYLYYTIV</sequence>
<accession>F0WGX1</accession>
<dbReference type="EMBL" id="FR824140">
    <property type="protein sequence ID" value="CCA20486.1"/>
    <property type="molecule type" value="Genomic_DNA"/>
</dbReference>
<feature type="active site" evidence="1">
    <location>
        <position position="148"/>
    </location>
</feature>
<dbReference type="GO" id="GO:0005737">
    <property type="term" value="C:cytoplasm"/>
    <property type="evidence" value="ECO:0007669"/>
    <property type="project" value="InterPro"/>
</dbReference>
<feature type="active site" evidence="1">
    <location>
        <position position="127"/>
    </location>
</feature>
<proteinExistence type="predicted"/>
<reference evidence="2" key="2">
    <citation type="submission" date="2011-02" db="EMBL/GenBank/DDBJ databases">
        <authorList>
            <person name="MacLean D."/>
        </authorList>
    </citation>
    <scope>NUCLEOTIDE SEQUENCE</scope>
</reference>
<protein>
    <submittedName>
        <fullName evidence="2">Uncharacterized protein AlNc14C95G5847</fullName>
    </submittedName>
</protein>
<dbReference type="HOGENOM" id="CLU_045914_0_0_1"/>
<evidence type="ECO:0000256" key="1">
    <source>
        <dbReference type="PIRSR" id="PIRSR628131-1"/>
    </source>
</evidence>
<dbReference type="Pfam" id="PF14822">
    <property type="entry name" value="Vasohibin"/>
    <property type="match status" value="1"/>
</dbReference>